<sequence length="142" mass="15597">MGPIQALRSCISKSFRWKGRASRSEFWWFTAIYYGGLAALVVLYIATAQGLGDGEGGPLVAYFVVMFFPFLSAFVRRLHDKGLTAWLLLLGFVPFGQLALLILAVLRGDEGPNGYGDDPLGRPAPEGLTYGRSRVPLVRDKD</sequence>
<dbReference type="Pfam" id="PF05656">
    <property type="entry name" value="DUF805"/>
    <property type="match status" value="1"/>
</dbReference>
<dbReference type="STRING" id="670155.SAMN04488001_2870"/>
<dbReference type="Proteomes" id="UP000199441">
    <property type="component" value="Unassembled WGS sequence"/>
</dbReference>
<accession>A0A1H3AGT2</accession>
<reference evidence="4" key="1">
    <citation type="submission" date="2016-10" db="EMBL/GenBank/DDBJ databases">
        <authorList>
            <person name="Varghese N."/>
            <person name="Submissions S."/>
        </authorList>
    </citation>
    <scope>NUCLEOTIDE SEQUENCE [LARGE SCALE GENOMIC DNA]</scope>
    <source>
        <strain evidence="4">DSM 26922</strain>
    </source>
</reference>
<keyword evidence="2" id="KW-1133">Transmembrane helix</keyword>
<feature type="region of interest" description="Disordered" evidence="1">
    <location>
        <begin position="115"/>
        <end position="142"/>
    </location>
</feature>
<keyword evidence="4" id="KW-1185">Reference proteome</keyword>
<dbReference type="InterPro" id="IPR008523">
    <property type="entry name" value="DUF805"/>
</dbReference>
<dbReference type="AlphaFoldDB" id="A0A1H3AGT2"/>
<proteinExistence type="predicted"/>
<evidence type="ECO:0000256" key="1">
    <source>
        <dbReference type="SAM" id="MobiDB-lite"/>
    </source>
</evidence>
<dbReference type="RefSeq" id="WP_089947618.1">
    <property type="nucleotide sequence ID" value="NZ_FNOI01000005.1"/>
</dbReference>
<organism evidence="3 4">
    <name type="scientific">Litoreibacter albidus</name>
    <dbReference type="NCBI Taxonomy" id="670155"/>
    <lineage>
        <taxon>Bacteria</taxon>
        <taxon>Pseudomonadati</taxon>
        <taxon>Pseudomonadota</taxon>
        <taxon>Alphaproteobacteria</taxon>
        <taxon>Rhodobacterales</taxon>
        <taxon>Roseobacteraceae</taxon>
        <taxon>Litoreibacter</taxon>
    </lineage>
</organism>
<feature type="transmembrane region" description="Helical" evidence="2">
    <location>
        <begin position="26"/>
        <end position="47"/>
    </location>
</feature>
<keyword evidence="2" id="KW-0812">Transmembrane</keyword>
<protein>
    <submittedName>
        <fullName evidence="3">Uncharacterized membrane protein YhaH, DUF805 family</fullName>
    </submittedName>
</protein>
<dbReference type="OrthoDB" id="9812349at2"/>
<gene>
    <name evidence="3" type="ORF">SAMN04488001_2870</name>
</gene>
<name>A0A1H3AGT2_9RHOB</name>
<evidence type="ECO:0000313" key="3">
    <source>
        <dbReference type="EMBL" id="SDX28805.1"/>
    </source>
</evidence>
<dbReference type="EMBL" id="FNOI01000005">
    <property type="protein sequence ID" value="SDX28805.1"/>
    <property type="molecule type" value="Genomic_DNA"/>
</dbReference>
<feature type="transmembrane region" description="Helical" evidence="2">
    <location>
        <begin position="85"/>
        <end position="106"/>
    </location>
</feature>
<keyword evidence="2" id="KW-0472">Membrane</keyword>
<evidence type="ECO:0000256" key="2">
    <source>
        <dbReference type="SAM" id="Phobius"/>
    </source>
</evidence>
<feature type="transmembrane region" description="Helical" evidence="2">
    <location>
        <begin position="59"/>
        <end position="78"/>
    </location>
</feature>
<dbReference type="GO" id="GO:0005886">
    <property type="term" value="C:plasma membrane"/>
    <property type="evidence" value="ECO:0007669"/>
    <property type="project" value="TreeGrafter"/>
</dbReference>
<dbReference type="PANTHER" id="PTHR34980">
    <property type="entry name" value="INNER MEMBRANE PROTEIN-RELATED-RELATED"/>
    <property type="match status" value="1"/>
</dbReference>
<evidence type="ECO:0000313" key="4">
    <source>
        <dbReference type="Proteomes" id="UP000199441"/>
    </source>
</evidence>
<dbReference type="PANTHER" id="PTHR34980:SF1">
    <property type="entry name" value="INNER MEMBRANE PROTEIN"/>
    <property type="match status" value="1"/>
</dbReference>